<protein>
    <submittedName>
        <fullName evidence="1">Uncharacterized protein</fullName>
    </submittedName>
</protein>
<accession>A0ACC2H8X1</accession>
<gene>
    <name evidence="1" type="ORF">DPEC_G00065800</name>
</gene>
<comment type="caution">
    <text evidence="1">The sequence shown here is derived from an EMBL/GenBank/DDBJ whole genome shotgun (WGS) entry which is preliminary data.</text>
</comment>
<dbReference type="EMBL" id="CM055732">
    <property type="protein sequence ID" value="KAJ8012160.1"/>
    <property type="molecule type" value="Genomic_DNA"/>
</dbReference>
<reference evidence="1" key="1">
    <citation type="submission" date="2021-05" db="EMBL/GenBank/DDBJ databases">
        <authorList>
            <person name="Pan Q."/>
            <person name="Jouanno E."/>
            <person name="Zahm M."/>
            <person name="Klopp C."/>
            <person name="Cabau C."/>
            <person name="Louis A."/>
            <person name="Berthelot C."/>
            <person name="Parey E."/>
            <person name="Roest Crollius H."/>
            <person name="Montfort J."/>
            <person name="Robinson-Rechavi M."/>
            <person name="Bouchez O."/>
            <person name="Lampietro C."/>
            <person name="Lopez Roques C."/>
            <person name="Donnadieu C."/>
            <person name="Postlethwait J."/>
            <person name="Bobe J."/>
            <person name="Dillon D."/>
            <person name="Chandos A."/>
            <person name="von Hippel F."/>
            <person name="Guiguen Y."/>
        </authorList>
    </citation>
    <scope>NUCLEOTIDE SEQUENCE</scope>
    <source>
        <strain evidence="1">YG-Jan2019</strain>
    </source>
</reference>
<organism evidence="1 2">
    <name type="scientific">Dallia pectoralis</name>
    <name type="common">Alaska blackfish</name>
    <dbReference type="NCBI Taxonomy" id="75939"/>
    <lineage>
        <taxon>Eukaryota</taxon>
        <taxon>Metazoa</taxon>
        <taxon>Chordata</taxon>
        <taxon>Craniata</taxon>
        <taxon>Vertebrata</taxon>
        <taxon>Euteleostomi</taxon>
        <taxon>Actinopterygii</taxon>
        <taxon>Neopterygii</taxon>
        <taxon>Teleostei</taxon>
        <taxon>Protacanthopterygii</taxon>
        <taxon>Esociformes</taxon>
        <taxon>Umbridae</taxon>
        <taxon>Dallia</taxon>
    </lineage>
</organism>
<proteinExistence type="predicted"/>
<evidence type="ECO:0000313" key="2">
    <source>
        <dbReference type="Proteomes" id="UP001157502"/>
    </source>
</evidence>
<keyword evidence="2" id="KW-1185">Reference proteome</keyword>
<evidence type="ECO:0000313" key="1">
    <source>
        <dbReference type="EMBL" id="KAJ8012160.1"/>
    </source>
</evidence>
<dbReference type="Proteomes" id="UP001157502">
    <property type="component" value="Chromosome 5"/>
</dbReference>
<sequence>MDRSFYCILNHIRNIFALVRLCCPCWSFVLRTRLENPNQGRSQITLMSVYCAEGLEAFSPPGGFKLQAFFTGSSNFPFLCTLVILTPGRPASDGGWLNI</sequence>
<name>A0ACC2H8X1_DALPE</name>